<dbReference type="HAMAP" id="MF_00171">
    <property type="entry name" value="TruA"/>
    <property type="match status" value="1"/>
</dbReference>
<feature type="binding site" evidence="4 6">
    <location>
        <position position="142"/>
    </location>
    <ligand>
        <name>substrate</name>
    </ligand>
</feature>
<dbReference type="Gene3D" id="3.30.70.660">
    <property type="entry name" value="Pseudouridine synthase I, catalytic domain, C-terminal subdomain"/>
    <property type="match status" value="1"/>
</dbReference>
<dbReference type="FunFam" id="3.30.70.580:FF:000001">
    <property type="entry name" value="tRNA pseudouridine synthase A"/>
    <property type="match status" value="1"/>
</dbReference>
<dbReference type="RefSeq" id="WP_188964554.1">
    <property type="nucleotide sequence ID" value="NZ_BMOE01000018.1"/>
</dbReference>
<dbReference type="SUPFAM" id="SSF55120">
    <property type="entry name" value="Pseudouridine synthase"/>
    <property type="match status" value="1"/>
</dbReference>
<name>A0A917PQ47_9DEIO</name>
<evidence type="ECO:0000313" key="11">
    <source>
        <dbReference type="Proteomes" id="UP000635726"/>
    </source>
</evidence>
<dbReference type="InterPro" id="IPR020094">
    <property type="entry name" value="TruA/RsuA/RluB/E/F_N"/>
</dbReference>
<evidence type="ECO:0000256" key="8">
    <source>
        <dbReference type="SAM" id="MobiDB-lite"/>
    </source>
</evidence>
<evidence type="ECO:0000313" key="10">
    <source>
        <dbReference type="EMBL" id="GGJ87533.1"/>
    </source>
</evidence>
<dbReference type="AlphaFoldDB" id="A0A917PQ47"/>
<evidence type="ECO:0000256" key="6">
    <source>
        <dbReference type="PIRSR" id="PIRSR001430-2"/>
    </source>
</evidence>
<feature type="active site" description="Nucleophile" evidence="4 5">
    <location>
        <position position="82"/>
    </location>
</feature>
<dbReference type="CDD" id="cd02570">
    <property type="entry name" value="PseudoU_synth_EcTruA"/>
    <property type="match status" value="1"/>
</dbReference>
<evidence type="ECO:0000256" key="3">
    <source>
        <dbReference type="ARBA" id="ARBA00023235"/>
    </source>
</evidence>
<dbReference type="InterPro" id="IPR001406">
    <property type="entry name" value="PsdUridine_synth_TruA"/>
</dbReference>
<comment type="similarity">
    <text evidence="1 4 7">Belongs to the tRNA pseudouridine synthase TruA family.</text>
</comment>
<dbReference type="EC" id="5.4.99.12" evidence="4"/>
<dbReference type="InterPro" id="IPR020097">
    <property type="entry name" value="PsdUridine_synth_TruA_a/b_dom"/>
</dbReference>
<reference evidence="10" key="2">
    <citation type="submission" date="2020-09" db="EMBL/GenBank/DDBJ databases">
        <authorList>
            <person name="Sun Q."/>
            <person name="Ohkuma M."/>
        </authorList>
    </citation>
    <scope>NUCLEOTIDE SEQUENCE</scope>
    <source>
        <strain evidence="10">JCM 14371</strain>
    </source>
</reference>
<dbReference type="EMBL" id="BMOE01000018">
    <property type="protein sequence ID" value="GGJ87533.1"/>
    <property type="molecule type" value="Genomic_DNA"/>
</dbReference>
<keyword evidence="2 4" id="KW-0819">tRNA processing</keyword>
<dbReference type="PANTHER" id="PTHR11142">
    <property type="entry name" value="PSEUDOURIDYLATE SYNTHASE"/>
    <property type="match status" value="1"/>
</dbReference>
<feature type="domain" description="Pseudouridine synthase I TruA alpha/beta" evidence="9">
    <location>
        <begin position="175"/>
        <end position="277"/>
    </location>
</feature>
<dbReference type="PANTHER" id="PTHR11142:SF0">
    <property type="entry name" value="TRNA PSEUDOURIDINE SYNTHASE-LIKE 1"/>
    <property type="match status" value="1"/>
</dbReference>
<comment type="caution">
    <text evidence="4">Lacks conserved residue(s) required for the propagation of feature annotation.</text>
</comment>
<dbReference type="Pfam" id="PF01416">
    <property type="entry name" value="PseudoU_synth_1"/>
    <property type="match status" value="2"/>
</dbReference>
<dbReference type="InterPro" id="IPR020095">
    <property type="entry name" value="PsdUridine_synth_TruA_C"/>
</dbReference>
<comment type="caution">
    <text evidence="10">The sequence shown here is derived from an EMBL/GenBank/DDBJ whole genome shotgun (WGS) entry which is preliminary data.</text>
</comment>
<dbReference type="NCBIfam" id="TIGR00071">
    <property type="entry name" value="hisT_truA"/>
    <property type="match status" value="1"/>
</dbReference>
<comment type="catalytic activity">
    <reaction evidence="4 7">
        <text>uridine(38/39/40) in tRNA = pseudouridine(38/39/40) in tRNA</text>
        <dbReference type="Rhea" id="RHEA:22376"/>
        <dbReference type="Rhea" id="RHEA-COMP:10085"/>
        <dbReference type="Rhea" id="RHEA-COMP:10087"/>
        <dbReference type="ChEBI" id="CHEBI:65314"/>
        <dbReference type="ChEBI" id="CHEBI:65315"/>
        <dbReference type="EC" id="5.4.99.12"/>
    </reaction>
</comment>
<keyword evidence="3 4" id="KW-0413">Isomerase</keyword>
<organism evidence="10 11">
    <name type="scientific">Deinococcus aquiradiocola</name>
    <dbReference type="NCBI Taxonomy" id="393059"/>
    <lineage>
        <taxon>Bacteria</taxon>
        <taxon>Thermotogati</taxon>
        <taxon>Deinococcota</taxon>
        <taxon>Deinococci</taxon>
        <taxon>Deinococcales</taxon>
        <taxon>Deinococcaceae</taxon>
        <taxon>Deinococcus</taxon>
    </lineage>
</organism>
<gene>
    <name evidence="4 10" type="primary">truA</name>
    <name evidence="10" type="ORF">GCM10008939_34530</name>
</gene>
<evidence type="ECO:0000259" key="9">
    <source>
        <dbReference type="Pfam" id="PF01416"/>
    </source>
</evidence>
<accession>A0A917PQ47</accession>
<dbReference type="InterPro" id="IPR020103">
    <property type="entry name" value="PsdUridine_synth_cat_dom_sf"/>
</dbReference>
<evidence type="ECO:0000256" key="1">
    <source>
        <dbReference type="ARBA" id="ARBA00009375"/>
    </source>
</evidence>
<dbReference type="PIRSF" id="PIRSF001430">
    <property type="entry name" value="tRNA_psdUrid_synth"/>
    <property type="match status" value="1"/>
</dbReference>
<dbReference type="GO" id="GO:0031119">
    <property type="term" value="P:tRNA pseudouridine synthesis"/>
    <property type="evidence" value="ECO:0007669"/>
    <property type="project" value="UniProtKB-UniRule"/>
</dbReference>
<evidence type="ECO:0000256" key="2">
    <source>
        <dbReference type="ARBA" id="ARBA00022694"/>
    </source>
</evidence>
<evidence type="ECO:0000256" key="5">
    <source>
        <dbReference type="PIRSR" id="PIRSR001430-1"/>
    </source>
</evidence>
<dbReference type="GO" id="GO:0160147">
    <property type="term" value="F:tRNA pseudouridine(38-40) synthase activity"/>
    <property type="evidence" value="ECO:0007669"/>
    <property type="project" value="UniProtKB-EC"/>
</dbReference>
<dbReference type="Proteomes" id="UP000635726">
    <property type="component" value="Unassembled WGS sequence"/>
</dbReference>
<evidence type="ECO:0000256" key="4">
    <source>
        <dbReference type="HAMAP-Rule" id="MF_00171"/>
    </source>
</evidence>
<comment type="function">
    <text evidence="4">Formation of pseudouridine at positions 38, 39 and 40 in the anticodon stem and loop of transfer RNAs.</text>
</comment>
<comment type="subunit">
    <text evidence="4">Homodimer.</text>
</comment>
<reference evidence="10" key="1">
    <citation type="journal article" date="2014" name="Int. J. Syst. Evol. Microbiol.">
        <title>Complete genome sequence of Corynebacterium casei LMG S-19264T (=DSM 44701T), isolated from a smear-ripened cheese.</title>
        <authorList>
            <consortium name="US DOE Joint Genome Institute (JGI-PGF)"/>
            <person name="Walter F."/>
            <person name="Albersmeier A."/>
            <person name="Kalinowski J."/>
            <person name="Ruckert C."/>
        </authorList>
    </citation>
    <scope>NUCLEOTIDE SEQUENCE</scope>
    <source>
        <strain evidence="10">JCM 14371</strain>
    </source>
</reference>
<evidence type="ECO:0000256" key="7">
    <source>
        <dbReference type="RuleBase" id="RU003792"/>
    </source>
</evidence>
<dbReference type="Gene3D" id="3.30.70.580">
    <property type="entry name" value="Pseudouridine synthase I, catalytic domain, N-terminal subdomain"/>
    <property type="match status" value="1"/>
</dbReference>
<feature type="region of interest" description="Disordered" evidence="8">
    <location>
        <begin position="1"/>
        <end position="26"/>
    </location>
</feature>
<protein>
    <recommendedName>
        <fullName evidence="4">tRNA pseudouridine synthase A</fullName>
        <ecNumber evidence="4">5.4.99.12</ecNumber>
    </recommendedName>
    <alternativeName>
        <fullName evidence="4">tRNA pseudouridine(38-40) synthase</fullName>
    </alternativeName>
    <alternativeName>
        <fullName evidence="4">tRNA pseudouridylate synthase I</fullName>
    </alternativeName>
    <alternativeName>
        <fullName evidence="4">tRNA-uridine isomerase I</fullName>
    </alternativeName>
</protein>
<proteinExistence type="inferred from homology"/>
<sequence>MQAESSLSTVSGPGAPAREPRLPYAPPEGQLRLRLTVQWDGRDFVGWQSQPGLRSVQDTLQAALTELSPVAAFRPVAAGRTDTGVHAERMTLHWDVPGSLRLAPDRLARALNARLPEDVAVTGCVLAAPDFHARYSCVAREYVYRVLNAPQREPLWAGRALLVPPRLDVDAMQAAARELLGEHDFAAFATREERQTRRRLDRLEVRRVPGSPLLEVHLTGESFLRHMVRGLVGTLLQVGRGERLPGDVVAVLASGDRGRAGPNVPPHGLYFTGARYPGD</sequence>
<feature type="domain" description="Pseudouridine synthase I TruA alpha/beta" evidence="9">
    <location>
        <begin position="38"/>
        <end position="135"/>
    </location>
</feature>
<dbReference type="GO" id="GO:0003723">
    <property type="term" value="F:RNA binding"/>
    <property type="evidence" value="ECO:0007669"/>
    <property type="project" value="InterPro"/>
</dbReference>
<keyword evidence="11" id="KW-1185">Reference proteome</keyword>
<feature type="compositionally biased region" description="Polar residues" evidence="8">
    <location>
        <begin position="1"/>
        <end position="11"/>
    </location>
</feature>